<dbReference type="InterPro" id="IPR002156">
    <property type="entry name" value="RNaseH_domain"/>
</dbReference>
<dbReference type="Pfam" id="PF13456">
    <property type="entry name" value="RVT_3"/>
    <property type="match status" value="1"/>
</dbReference>
<dbReference type="InterPro" id="IPR012337">
    <property type="entry name" value="RNaseH-like_sf"/>
</dbReference>
<proteinExistence type="predicted"/>
<dbReference type="InterPro" id="IPR053151">
    <property type="entry name" value="RNase_H-like"/>
</dbReference>
<reference evidence="2 3" key="1">
    <citation type="submission" date="2020-06" db="EMBL/GenBank/DDBJ databases">
        <title>Transcriptomic and genomic resources for Thalictrum thalictroides and T. hernandezii: Facilitating candidate gene discovery in an emerging model plant lineage.</title>
        <authorList>
            <person name="Arias T."/>
            <person name="Riano-Pachon D.M."/>
            <person name="Di Stilio V.S."/>
        </authorList>
    </citation>
    <scope>NUCLEOTIDE SEQUENCE [LARGE SCALE GENOMIC DNA]</scope>
    <source>
        <strain evidence="3">cv. WT478/WT964</strain>
        <tissue evidence="2">Leaves</tissue>
    </source>
</reference>
<dbReference type="PANTHER" id="PTHR47723">
    <property type="entry name" value="OS05G0353850 PROTEIN"/>
    <property type="match status" value="1"/>
</dbReference>
<dbReference type="OrthoDB" id="895680at2759"/>
<dbReference type="PROSITE" id="PS50879">
    <property type="entry name" value="RNASE_H_1"/>
    <property type="match status" value="1"/>
</dbReference>
<keyword evidence="3" id="KW-1185">Reference proteome</keyword>
<sequence>MVSKCICCTSASQESTIHLFLKGTLATYVWSHFNLMFDICSGGDINQTLELWFQRGKKGSMEQLICTFIPLMILWEIWRERCSRKYEEKHQWQACSLIFRIRFWIIRICESFNPTRRSSAEFLKSIGAMGIRHKDPPIQAPKIICWHSPPRNFAALNVDGACQDGMAAGGGVIRNAYGLHIANFFSFYEEGTNNLAETRALLDGLAMCEELGIELVQVQTDSMLVVKWFLNLIEIPWHLRLWWRKIKTLTRCLSIQIIHIYREGNYAADYLSKKGITIASNGAVNYNMDIKFKQLMVADEHKIPYIRHCKN</sequence>
<evidence type="ECO:0000313" key="3">
    <source>
        <dbReference type="Proteomes" id="UP000554482"/>
    </source>
</evidence>
<feature type="domain" description="RNase H type-1" evidence="1">
    <location>
        <begin position="150"/>
        <end position="277"/>
    </location>
</feature>
<dbReference type="GO" id="GO:0004523">
    <property type="term" value="F:RNA-DNA hybrid ribonuclease activity"/>
    <property type="evidence" value="ECO:0007669"/>
    <property type="project" value="InterPro"/>
</dbReference>
<dbReference type="CDD" id="cd06222">
    <property type="entry name" value="RNase_H_like"/>
    <property type="match status" value="1"/>
</dbReference>
<accession>A0A7J6XG71</accession>
<dbReference type="AlphaFoldDB" id="A0A7J6XG71"/>
<protein>
    <recommendedName>
        <fullName evidence="1">RNase H type-1 domain-containing protein</fullName>
    </recommendedName>
</protein>
<name>A0A7J6XG71_THATH</name>
<dbReference type="InterPro" id="IPR044730">
    <property type="entry name" value="RNase_H-like_dom_plant"/>
</dbReference>
<dbReference type="GO" id="GO:0003676">
    <property type="term" value="F:nucleic acid binding"/>
    <property type="evidence" value="ECO:0007669"/>
    <property type="project" value="InterPro"/>
</dbReference>
<dbReference type="EMBL" id="JABWDY010001319">
    <property type="protein sequence ID" value="KAF5207522.1"/>
    <property type="molecule type" value="Genomic_DNA"/>
</dbReference>
<evidence type="ECO:0000259" key="1">
    <source>
        <dbReference type="PROSITE" id="PS50879"/>
    </source>
</evidence>
<dbReference type="SUPFAM" id="SSF53098">
    <property type="entry name" value="Ribonuclease H-like"/>
    <property type="match status" value="1"/>
</dbReference>
<dbReference type="InterPro" id="IPR036397">
    <property type="entry name" value="RNaseH_sf"/>
</dbReference>
<evidence type="ECO:0000313" key="2">
    <source>
        <dbReference type="EMBL" id="KAF5207522.1"/>
    </source>
</evidence>
<gene>
    <name evidence="2" type="ORF">FRX31_002891</name>
</gene>
<comment type="caution">
    <text evidence="2">The sequence shown here is derived from an EMBL/GenBank/DDBJ whole genome shotgun (WGS) entry which is preliminary data.</text>
</comment>
<dbReference type="PANTHER" id="PTHR47723:SF19">
    <property type="entry name" value="POLYNUCLEOTIDYL TRANSFERASE, RIBONUCLEASE H-LIKE SUPERFAMILY PROTEIN"/>
    <property type="match status" value="1"/>
</dbReference>
<dbReference type="Gene3D" id="3.30.420.10">
    <property type="entry name" value="Ribonuclease H-like superfamily/Ribonuclease H"/>
    <property type="match status" value="1"/>
</dbReference>
<organism evidence="2 3">
    <name type="scientific">Thalictrum thalictroides</name>
    <name type="common">Rue-anemone</name>
    <name type="synonym">Anemone thalictroides</name>
    <dbReference type="NCBI Taxonomy" id="46969"/>
    <lineage>
        <taxon>Eukaryota</taxon>
        <taxon>Viridiplantae</taxon>
        <taxon>Streptophyta</taxon>
        <taxon>Embryophyta</taxon>
        <taxon>Tracheophyta</taxon>
        <taxon>Spermatophyta</taxon>
        <taxon>Magnoliopsida</taxon>
        <taxon>Ranunculales</taxon>
        <taxon>Ranunculaceae</taxon>
        <taxon>Thalictroideae</taxon>
        <taxon>Thalictrum</taxon>
    </lineage>
</organism>
<dbReference type="Proteomes" id="UP000554482">
    <property type="component" value="Unassembled WGS sequence"/>
</dbReference>